<dbReference type="EMBL" id="FSRL01000002">
    <property type="protein sequence ID" value="SIO29761.1"/>
    <property type="molecule type" value="Genomic_DNA"/>
</dbReference>
<dbReference type="AlphaFoldDB" id="A0A1N6ICR7"/>
<organism evidence="1 2">
    <name type="scientific">Vannielia litorea</name>
    <dbReference type="NCBI Taxonomy" id="1217970"/>
    <lineage>
        <taxon>Bacteria</taxon>
        <taxon>Pseudomonadati</taxon>
        <taxon>Pseudomonadota</taxon>
        <taxon>Alphaproteobacteria</taxon>
        <taxon>Rhodobacterales</taxon>
        <taxon>Paracoccaceae</taxon>
        <taxon>Vannielia</taxon>
    </lineage>
</organism>
<gene>
    <name evidence="1" type="ORF">SAMN05444002_3705</name>
</gene>
<evidence type="ECO:0000313" key="1">
    <source>
        <dbReference type="EMBL" id="SIO29761.1"/>
    </source>
</evidence>
<sequence length="153" mass="17005">MSRYHPAPLSTPPGTLVALRDWMLAEGANFEGYALDGRGVGEGFSVRHDGAAWLWGNEERGQWREVARFETEAGLAAHAWAEIAADDWAWSHLVVMTDDAERARVVAEECRARGLVVFTDSIPYGGPDDPRHRVFVFGRGIDAVADLVQRDWI</sequence>
<reference evidence="2" key="1">
    <citation type="submission" date="2016-11" db="EMBL/GenBank/DDBJ databases">
        <authorList>
            <person name="Varghese N."/>
            <person name="Submissions S."/>
        </authorList>
    </citation>
    <scope>NUCLEOTIDE SEQUENCE [LARGE SCALE GENOMIC DNA]</scope>
    <source>
        <strain evidence="2">DSM 29440</strain>
    </source>
</reference>
<dbReference type="OrthoDB" id="1447491at2"/>
<dbReference type="STRING" id="1217970.SAMN05444002_3705"/>
<dbReference type="Proteomes" id="UP000184932">
    <property type="component" value="Unassembled WGS sequence"/>
</dbReference>
<name>A0A1N6ICR7_9RHOB</name>
<dbReference type="RefSeq" id="WP_074257871.1">
    <property type="nucleotide sequence ID" value="NZ_FSRL01000002.1"/>
</dbReference>
<proteinExistence type="predicted"/>
<protein>
    <submittedName>
        <fullName evidence="1">Uncharacterized protein</fullName>
    </submittedName>
</protein>
<evidence type="ECO:0000313" key="2">
    <source>
        <dbReference type="Proteomes" id="UP000184932"/>
    </source>
</evidence>
<keyword evidence="2" id="KW-1185">Reference proteome</keyword>
<accession>A0A1N6ICR7</accession>